<reference evidence="2" key="1">
    <citation type="journal article" date="2022" name="bioRxiv">
        <title>Sequencing and chromosome-scale assembly of the giantPleurodeles waltlgenome.</title>
        <authorList>
            <person name="Brown T."/>
            <person name="Elewa A."/>
            <person name="Iarovenko S."/>
            <person name="Subramanian E."/>
            <person name="Araus A.J."/>
            <person name="Petzold A."/>
            <person name="Susuki M."/>
            <person name="Suzuki K.-i.T."/>
            <person name="Hayashi T."/>
            <person name="Toyoda A."/>
            <person name="Oliveira C."/>
            <person name="Osipova E."/>
            <person name="Leigh N.D."/>
            <person name="Simon A."/>
            <person name="Yun M.H."/>
        </authorList>
    </citation>
    <scope>NUCLEOTIDE SEQUENCE</scope>
    <source>
        <strain evidence="2">20211129_DDA</strain>
        <tissue evidence="2">Liver</tissue>
    </source>
</reference>
<dbReference type="Proteomes" id="UP001066276">
    <property type="component" value="Chromosome 11"/>
</dbReference>
<accession>A0AAV7LI93</accession>
<evidence type="ECO:0000313" key="3">
    <source>
        <dbReference type="Proteomes" id="UP001066276"/>
    </source>
</evidence>
<gene>
    <name evidence="2" type="ORF">NDU88_003902</name>
</gene>
<keyword evidence="3" id="KW-1185">Reference proteome</keyword>
<feature type="compositionally biased region" description="Basic residues" evidence="1">
    <location>
        <begin position="10"/>
        <end position="21"/>
    </location>
</feature>
<sequence length="102" mass="11775">MGAATGDHRYLRRSRNARRRQRAGEPPSVLYSPAWEYQHLYREKSFFKTRNPANCRSAGRVIWYGCSVTPLSGRRLPGCHHSSSLSQRQFRSVPSVRVTQLQ</sequence>
<feature type="region of interest" description="Disordered" evidence="1">
    <location>
        <begin position="1"/>
        <end position="27"/>
    </location>
</feature>
<dbReference type="AlphaFoldDB" id="A0AAV7LI93"/>
<protein>
    <submittedName>
        <fullName evidence="2">Uncharacterized protein</fullName>
    </submittedName>
</protein>
<comment type="caution">
    <text evidence="2">The sequence shown here is derived from an EMBL/GenBank/DDBJ whole genome shotgun (WGS) entry which is preliminary data.</text>
</comment>
<organism evidence="2 3">
    <name type="scientific">Pleurodeles waltl</name>
    <name type="common">Iberian ribbed newt</name>
    <dbReference type="NCBI Taxonomy" id="8319"/>
    <lineage>
        <taxon>Eukaryota</taxon>
        <taxon>Metazoa</taxon>
        <taxon>Chordata</taxon>
        <taxon>Craniata</taxon>
        <taxon>Vertebrata</taxon>
        <taxon>Euteleostomi</taxon>
        <taxon>Amphibia</taxon>
        <taxon>Batrachia</taxon>
        <taxon>Caudata</taxon>
        <taxon>Salamandroidea</taxon>
        <taxon>Salamandridae</taxon>
        <taxon>Pleurodelinae</taxon>
        <taxon>Pleurodeles</taxon>
    </lineage>
</organism>
<evidence type="ECO:0000313" key="2">
    <source>
        <dbReference type="EMBL" id="KAJ1090773.1"/>
    </source>
</evidence>
<proteinExistence type="predicted"/>
<evidence type="ECO:0000256" key="1">
    <source>
        <dbReference type="SAM" id="MobiDB-lite"/>
    </source>
</evidence>
<dbReference type="EMBL" id="JANPWB010000015">
    <property type="protein sequence ID" value="KAJ1090773.1"/>
    <property type="molecule type" value="Genomic_DNA"/>
</dbReference>
<name>A0AAV7LI93_PLEWA</name>